<name>A0A8S9A3E2_SORMA</name>
<feature type="domain" description="DNA2/NAM7 helicase helicase" evidence="3">
    <location>
        <begin position="349"/>
        <end position="667"/>
    </location>
</feature>
<sequence>MLNTFSSVRVLDVAQTTRNTHGPATPGTAAAIGNIHTDHTPQLPPRIKQPQLVIPSAKAKPGGRHDNDFLAISDIQILPTYGEIMSQRLEYLPTTDFTQESFHKDIRKRYIDTLFRLYRHNIFATVKDFLPHHYAAATIQKVDVGPENGILCTISFLQLPHLRKMSQKDQVKWWVNSSRLEPGKLLAMVASHEGVRRLLYLVVEDEWMERHQSKKFKEMVSGMRPRVQVKLVQETELDINLLNELHAAQAQGHLFEFCGLIPQAYEPTLTNIQRISKEDGLAFQKWIIPTSKSAQQHRAVPPPKYARKLGFVYKLDCITKEKQPCGLKLDPNKSPKGDDLIALQKATGLNASQAQALVAALSQEFVQIQGPPGTGKTYVGLQIVKVLVKHKTTCQLSPIFIVCETNHALDQFGEHIIQAGIDNVVRVGSRSKSKLLEKRNFNLMRRIKTTKAEKNAKGNISAQIQGALSMARKCLGPIHQAMGRRPAWPLLKSFLLSKYPRVHSQLKPDDAEGFTLVGDPILNWLGQRPSRINRLHYPRLIGKASTNILSLTVDEKWALVFHWLDKLVQDQTKSMMGHLQKAQSLRQDLARLNQEINCRILRNVDIVLMTTSRLAHDNEMLRKLKPKVIICEEAAEVMEPRMMAVFIPGVEHLIQIGDHQQLRPLVQNSMQFSMETKVGKHYQLDRSLFERRVTGEPGMKPLPVIQLNEQQRMPPEISALIRNNVYKDLQDGSSVMNRPQVVGLRERLYWWDHDHEEGMGLNATQSMSYINSVEVAMTTALVRHLVRQGVYEGKDIAILTPYAGQLLKLQAALDEHFEVVLSERDEERLAAQGLDKKNKIADSDIQTQTLLPSGKMQMAEPIRLATVDGFQGEQAKVIIISLVRSNKKSKVGFLKLKNRINVLLSRVQHGMYLIGNAATFPAVDMWKDVYRQISARKAAGPSIPLCCPRHPKTLIHCTSPEDFVRHKCQGTCWLCRSHDEEECATVKHRTCEICKPDTCGLGDIERKLAFLDGQLRQSSDIADTDTAKQLFLGKNFEEGDEDKTPDGSPPQDRYESCQKLSALCQETQEPMMAQDFLTTAMDGLSLGGKPRPKAQADAQDPGALSAQLKLLGARVIGHKTQEAILRDKFRLSVKMGEDQNPSGTDADLQLKRSVDSFLKTSLALLEDCFKVRAEMPRLTFITTILYGRVYLMFLLYHQCLLFNDDRAVPSGARTDELSRDEVPRRLKVTFDIFVKAQGFCDESSKEDADLRRCLHEVFRFKKRPVKNLTLKEVVAAMREAPVVFVSNSE</sequence>
<dbReference type="InterPro" id="IPR041677">
    <property type="entry name" value="DNA2/NAM7_AAA_11"/>
</dbReference>
<dbReference type="InterPro" id="IPR047187">
    <property type="entry name" value="SF1_C_Upf1"/>
</dbReference>
<dbReference type="Gene3D" id="3.40.50.300">
    <property type="entry name" value="P-loop containing nucleotide triphosphate hydrolases"/>
    <property type="match status" value="3"/>
</dbReference>
<feature type="domain" description="DNA2/NAM7 helicase-like C-terminal" evidence="4">
    <location>
        <begin position="684"/>
        <end position="917"/>
    </location>
</feature>
<dbReference type="GO" id="GO:0004386">
    <property type="term" value="F:helicase activity"/>
    <property type="evidence" value="ECO:0007669"/>
    <property type="project" value="InterPro"/>
</dbReference>
<dbReference type="Pfam" id="PF13087">
    <property type="entry name" value="AAA_12"/>
    <property type="match status" value="1"/>
</dbReference>
<dbReference type="SUPFAM" id="SSF52540">
    <property type="entry name" value="P-loop containing nucleoside triphosphate hydrolases"/>
    <property type="match status" value="1"/>
</dbReference>
<dbReference type="GO" id="GO:0031048">
    <property type="term" value="P:regulatory ncRNA-mediated heterochromatin formation"/>
    <property type="evidence" value="ECO:0007669"/>
    <property type="project" value="TreeGrafter"/>
</dbReference>
<evidence type="ECO:0000313" key="5">
    <source>
        <dbReference type="EMBL" id="KAA8635550.1"/>
    </source>
</evidence>
<dbReference type="Proteomes" id="UP000433876">
    <property type="component" value="Unassembled WGS sequence"/>
</dbReference>
<feature type="compositionally biased region" description="Low complexity" evidence="2">
    <location>
        <begin position="22"/>
        <end position="31"/>
    </location>
</feature>
<dbReference type="InterPro" id="IPR045055">
    <property type="entry name" value="DNA2/NAM7-like"/>
</dbReference>
<dbReference type="PANTHER" id="PTHR10887">
    <property type="entry name" value="DNA2/NAM7 HELICASE FAMILY"/>
    <property type="match status" value="1"/>
</dbReference>
<proteinExistence type="predicted"/>
<keyword evidence="1" id="KW-0067">ATP-binding</keyword>
<accession>A0A8S9A3E2</accession>
<dbReference type="CDD" id="cd18808">
    <property type="entry name" value="SF1_C_Upf1"/>
    <property type="match status" value="1"/>
</dbReference>
<evidence type="ECO:0000313" key="6">
    <source>
        <dbReference type="Proteomes" id="UP000433876"/>
    </source>
</evidence>
<dbReference type="PANTHER" id="PTHR10887:SF445">
    <property type="entry name" value="NFX1-TYPE ZINC FINGER-CONTAINING PROTEIN 1"/>
    <property type="match status" value="1"/>
</dbReference>
<keyword evidence="1" id="KW-0378">Hydrolase</keyword>
<dbReference type="InterPro" id="IPR027417">
    <property type="entry name" value="P-loop_NTPase"/>
</dbReference>
<evidence type="ECO:0000256" key="2">
    <source>
        <dbReference type="SAM" id="MobiDB-lite"/>
    </source>
</evidence>
<dbReference type="InterPro" id="IPR041679">
    <property type="entry name" value="DNA2/NAM7-like_C"/>
</dbReference>
<evidence type="ECO:0000256" key="1">
    <source>
        <dbReference type="ARBA" id="ARBA00022806"/>
    </source>
</evidence>
<comment type="caution">
    <text evidence="5">The sequence shown here is derived from an EMBL/GenBank/DDBJ whole genome shotgun (WGS) entry which is preliminary data.</text>
</comment>
<organism evidence="5 6">
    <name type="scientific">Sordaria macrospora</name>
    <dbReference type="NCBI Taxonomy" id="5147"/>
    <lineage>
        <taxon>Eukaryota</taxon>
        <taxon>Fungi</taxon>
        <taxon>Dikarya</taxon>
        <taxon>Ascomycota</taxon>
        <taxon>Pezizomycotina</taxon>
        <taxon>Sordariomycetes</taxon>
        <taxon>Sordariomycetidae</taxon>
        <taxon>Sordariales</taxon>
        <taxon>Sordariaceae</taxon>
        <taxon>Sordaria</taxon>
    </lineage>
</organism>
<reference evidence="5 6" key="1">
    <citation type="submission" date="2017-07" db="EMBL/GenBank/DDBJ databases">
        <title>Genome sequence of the Sordaria macrospora wild type strain R19027.</title>
        <authorList>
            <person name="Nowrousian M."/>
            <person name="Teichert I."/>
            <person name="Kueck U."/>
        </authorList>
    </citation>
    <scope>NUCLEOTIDE SEQUENCE [LARGE SCALE GENOMIC DNA]</scope>
    <source>
        <strain evidence="5 6">R19027</strain>
        <tissue evidence="5">Mycelium</tissue>
    </source>
</reference>
<dbReference type="Pfam" id="PF13086">
    <property type="entry name" value="AAA_11"/>
    <property type="match status" value="1"/>
</dbReference>
<gene>
    <name evidence="5" type="ORF">SMACR_09204</name>
</gene>
<protein>
    <submittedName>
        <fullName evidence="5">Uncharacterized protein</fullName>
    </submittedName>
</protein>
<dbReference type="EMBL" id="NMPR01000011">
    <property type="protein sequence ID" value="KAA8635550.1"/>
    <property type="molecule type" value="Genomic_DNA"/>
</dbReference>
<evidence type="ECO:0000259" key="4">
    <source>
        <dbReference type="Pfam" id="PF13087"/>
    </source>
</evidence>
<keyword evidence="1" id="KW-0547">Nucleotide-binding</keyword>
<feature type="region of interest" description="Disordered" evidence="2">
    <location>
        <begin position="16"/>
        <end position="46"/>
    </location>
</feature>
<evidence type="ECO:0000259" key="3">
    <source>
        <dbReference type="Pfam" id="PF13086"/>
    </source>
</evidence>
<keyword evidence="1" id="KW-0347">Helicase</keyword>
<dbReference type="GO" id="GO:0031380">
    <property type="term" value="C:nuclear RNA-directed RNA polymerase complex"/>
    <property type="evidence" value="ECO:0007669"/>
    <property type="project" value="TreeGrafter"/>
</dbReference>
<feature type="region of interest" description="Disordered" evidence="2">
    <location>
        <begin position="1034"/>
        <end position="1053"/>
    </location>
</feature>
<dbReference type="VEuPathDB" id="FungiDB:SMAC_09204"/>
<dbReference type="FunFam" id="3.40.50.300:FF:001660">
    <property type="entry name" value="NF-X1 finger and helicase protein, putative"/>
    <property type="match status" value="1"/>
</dbReference>